<feature type="region of interest" description="Disordered" evidence="1">
    <location>
        <begin position="30"/>
        <end position="67"/>
    </location>
</feature>
<keyword evidence="3" id="KW-1185">Reference proteome</keyword>
<evidence type="ECO:0000256" key="1">
    <source>
        <dbReference type="SAM" id="MobiDB-lite"/>
    </source>
</evidence>
<name>A0A1Y3AXS4_EURMA</name>
<evidence type="ECO:0000313" key="3">
    <source>
        <dbReference type="Proteomes" id="UP000194236"/>
    </source>
</evidence>
<feature type="non-terminal residue" evidence="2">
    <location>
        <position position="1"/>
    </location>
</feature>
<dbReference type="EMBL" id="MUJZ01054564">
    <property type="protein sequence ID" value="OTF72797.1"/>
    <property type="molecule type" value="Genomic_DNA"/>
</dbReference>
<feature type="compositionally biased region" description="Polar residues" evidence="1">
    <location>
        <begin position="56"/>
        <end position="67"/>
    </location>
</feature>
<dbReference type="Proteomes" id="UP000194236">
    <property type="component" value="Unassembled WGS sequence"/>
</dbReference>
<gene>
    <name evidence="2" type="ORF">BLA29_013876</name>
</gene>
<comment type="caution">
    <text evidence="2">The sequence shown here is derived from an EMBL/GenBank/DDBJ whole genome shotgun (WGS) entry which is preliminary data.</text>
</comment>
<reference evidence="2 3" key="1">
    <citation type="submission" date="2017-03" db="EMBL/GenBank/DDBJ databases">
        <title>Genome Survey of Euroglyphus maynei.</title>
        <authorList>
            <person name="Arlian L.G."/>
            <person name="Morgan M.S."/>
            <person name="Rider S.D."/>
        </authorList>
    </citation>
    <scope>NUCLEOTIDE SEQUENCE [LARGE SCALE GENOMIC DNA]</scope>
    <source>
        <strain evidence="2">Arlian Lab</strain>
        <tissue evidence="2">Whole body</tissue>
    </source>
</reference>
<organism evidence="2 3">
    <name type="scientific">Euroglyphus maynei</name>
    <name type="common">Mayne's house dust mite</name>
    <dbReference type="NCBI Taxonomy" id="6958"/>
    <lineage>
        <taxon>Eukaryota</taxon>
        <taxon>Metazoa</taxon>
        <taxon>Ecdysozoa</taxon>
        <taxon>Arthropoda</taxon>
        <taxon>Chelicerata</taxon>
        <taxon>Arachnida</taxon>
        <taxon>Acari</taxon>
        <taxon>Acariformes</taxon>
        <taxon>Sarcoptiformes</taxon>
        <taxon>Astigmata</taxon>
        <taxon>Psoroptidia</taxon>
        <taxon>Analgoidea</taxon>
        <taxon>Pyroglyphidae</taxon>
        <taxon>Pyroglyphinae</taxon>
        <taxon>Euroglyphus</taxon>
    </lineage>
</organism>
<dbReference type="OrthoDB" id="10013584at2759"/>
<feature type="non-terminal residue" evidence="2">
    <location>
        <position position="139"/>
    </location>
</feature>
<dbReference type="AlphaFoldDB" id="A0A1Y3AXS4"/>
<accession>A0A1Y3AXS4</accession>
<proteinExistence type="predicted"/>
<evidence type="ECO:0000313" key="2">
    <source>
        <dbReference type="EMBL" id="OTF72797.1"/>
    </source>
</evidence>
<protein>
    <submittedName>
        <fullName evidence="2">Uncharacterized protein</fullName>
    </submittedName>
</protein>
<sequence>PDQVINTSQSNDTTFTIATVKFTNSKFASSAGPSSAARHLTIQDTGAGSPSILATPGSSTVPTSACQPSTTYPLSINNSGYNSYQLSAGPSGNGHSVLQSFKPLRYKGKRHYPVIPNQPSEASAHFMFELAKTLLAKAG</sequence>